<evidence type="ECO:0000313" key="2">
    <source>
        <dbReference type="EMBL" id="CAG8705521.1"/>
    </source>
</evidence>
<name>A0A9N9HU12_FUNMO</name>
<evidence type="ECO:0000256" key="1">
    <source>
        <dbReference type="SAM" id="MobiDB-lite"/>
    </source>
</evidence>
<organism evidence="2 3">
    <name type="scientific">Funneliformis mosseae</name>
    <name type="common">Endomycorrhizal fungus</name>
    <name type="synonym">Glomus mosseae</name>
    <dbReference type="NCBI Taxonomy" id="27381"/>
    <lineage>
        <taxon>Eukaryota</taxon>
        <taxon>Fungi</taxon>
        <taxon>Fungi incertae sedis</taxon>
        <taxon>Mucoromycota</taxon>
        <taxon>Glomeromycotina</taxon>
        <taxon>Glomeromycetes</taxon>
        <taxon>Glomerales</taxon>
        <taxon>Glomeraceae</taxon>
        <taxon>Funneliformis</taxon>
    </lineage>
</organism>
<evidence type="ECO:0000313" key="3">
    <source>
        <dbReference type="Proteomes" id="UP000789375"/>
    </source>
</evidence>
<protein>
    <submittedName>
        <fullName evidence="2">11700_t:CDS:1</fullName>
    </submittedName>
</protein>
<dbReference type="EMBL" id="CAJVPP010009561">
    <property type="protein sequence ID" value="CAG8705521.1"/>
    <property type="molecule type" value="Genomic_DNA"/>
</dbReference>
<dbReference type="Proteomes" id="UP000789375">
    <property type="component" value="Unassembled WGS sequence"/>
</dbReference>
<dbReference type="AlphaFoldDB" id="A0A9N9HU12"/>
<accession>A0A9N9HU12</accession>
<proteinExistence type="predicted"/>
<gene>
    <name evidence="2" type="ORF">FMOSSE_LOCUS14016</name>
</gene>
<reference evidence="2" key="1">
    <citation type="submission" date="2021-06" db="EMBL/GenBank/DDBJ databases">
        <authorList>
            <person name="Kallberg Y."/>
            <person name="Tangrot J."/>
            <person name="Rosling A."/>
        </authorList>
    </citation>
    <scope>NUCLEOTIDE SEQUENCE</scope>
    <source>
        <strain evidence="2">87-6 pot B 2015</strain>
    </source>
</reference>
<sequence length="87" mass="9688">QQPNKKQNTLQTTEPDSSVFTINNNKETPVIMDVDPLLLDKEKGKEVLTGKIQLSQSTTCLLLFPSADDYEVAISNDNLTINSKHVE</sequence>
<feature type="region of interest" description="Disordered" evidence="1">
    <location>
        <begin position="1"/>
        <end position="21"/>
    </location>
</feature>
<keyword evidence="3" id="KW-1185">Reference proteome</keyword>
<feature type="non-terminal residue" evidence="2">
    <location>
        <position position="1"/>
    </location>
</feature>
<comment type="caution">
    <text evidence="2">The sequence shown here is derived from an EMBL/GenBank/DDBJ whole genome shotgun (WGS) entry which is preliminary data.</text>
</comment>